<protein>
    <submittedName>
        <fullName evidence="9">Metal-binding regulatory protein cuf1</fullName>
    </submittedName>
</protein>
<dbReference type="GO" id="GO:0000978">
    <property type="term" value="F:RNA polymerase II cis-regulatory region sequence-specific DNA binding"/>
    <property type="evidence" value="ECO:0007669"/>
    <property type="project" value="TreeGrafter"/>
</dbReference>
<dbReference type="EMBL" id="LXFE01000149">
    <property type="protein sequence ID" value="OLL26759.1"/>
    <property type="molecule type" value="Genomic_DNA"/>
</dbReference>
<dbReference type="GO" id="GO:0006878">
    <property type="term" value="P:intracellular copper ion homeostasis"/>
    <property type="evidence" value="ECO:0007669"/>
    <property type="project" value="TreeGrafter"/>
</dbReference>
<evidence type="ECO:0000256" key="4">
    <source>
        <dbReference type="ARBA" id="ARBA00023008"/>
    </source>
</evidence>
<dbReference type="Proteomes" id="UP000186594">
    <property type="component" value="Unassembled WGS sequence"/>
</dbReference>
<keyword evidence="4" id="KW-0186">Copper</keyword>
<dbReference type="GO" id="GO:0005507">
    <property type="term" value="F:copper ion binding"/>
    <property type="evidence" value="ECO:0007669"/>
    <property type="project" value="InterPro"/>
</dbReference>
<evidence type="ECO:0000313" key="10">
    <source>
        <dbReference type="Proteomes" id="UP000186594"/>
    </source>
</evidence>
<comment type="subcellular location">
    <subcellularLocation>
        <location evidence="1">Nucleus</location>
    </subcellularLocation>
</comment>
<dbReference type="OrthoDB" id="5600085at2759"/>
<evidence type="ECO:0000313" key="9">
    <source>
        <dbReference type="EMBL" id="OLL26759.1"/>
    </source>
</evidence>
<evidence type="ECO:0000256" key="2">
    <source>
        <dbReference type="ARBA" id="ARBA00022723"/>
    </source>
</evidence>
<evidence type="ECO:0000256" key="6">
    <source>
        <dbReference type="ARBA" id="ARBA00023163"/>
    </source>
</evidence>
<dbReference type="InterPro" id="IPR036395">
    <property type="entry name" value="Cu_fist_DNA-bd_dom_sf"/>
</dbReference>
<dbReference type="Pfam" id="PF00649">
    <property type="entry name" value="Copper-fist"/>
    <property type="match status" value="1"/>
</dbReference>
<gene>
    <name evidence="9" type="ORF">NEOLI_000686</name>
</gene>
<evidence type="ECO:0000256" key="1">
    <source>
        <dbReference type="ARBA" id="ARBA00004123"/>
    </source>
</evidence>
<evidence type="ECO:0000256" key="3">
    <source>
        <dbReference type="ARBA" id="ARBA00022833"/>
    </source>
</evidence>
<dbReference type="AlphaFoldDB" id="A0A1U7LVW0"/>
<dbReference type="FunFam" id="3.90.430.10:FF:000001">
    <property type="entry name" value="Copper fist DNA-binding protein"/>
    <property type="match status" value="1"/>
</dbReference>
<evidence type="ECO:0000256" key="7">
    <source>
        <dbReference type="ARBA" id="ARBA00023242"/>
    </source>
</evidence>
<dbReference type="InterPro" id="IPR051763">
    <property type="entry name" value="Copper_Homeo_Regul"/>
</dbReference>
<feature type="domain" description="Copper-fist" evidence="8">
    <location>
        <begin position="2"/>
        <end position="41"/>
    </location>
</feature>
<dbReference type="PROSITE" id="PS50073">
    <property type="entry name" value="COPPER_FIST_2"/>
    <property type="match status" value="1"/>
</dbReference>
<organism evidence="9 10">
    <name type="scientific">Neolecta irregularis (strain DAH-3)</name>
    <dbReference type="NCBI Taxonomy" id="1198029"/>
    <lineage>
        <taxon>Eukaryota</taxon>
        <taxon>Fungi</taxon>
        <taxon>Dikarya</taxon>
        <taxon>Ascomycota</taxon>
        <taxon>Taphrinomycotina</taxon>
        <taxon>Neolectales</taxon>
        <taxon>Neolectaceae</taxon>
        <taxon>Neolecta</taxon>
    </lineage>
</organism>
<proteinExistence type="predicted"/>
<keyword evidence="10" id="KW-1185">Reference proteome</keyword>
<sequence length="339" mass="36814">MAFIRDGQKWACAQCIRGHRASQCSHDDRDLQLVQPKGRPPTQCAHCRGHRKANIHSRCDCGDRAKALGIKDDRSLVANSSAAIRPRRGSKCSLKLELGSCACFTGTACLCGPAKIQSVPPFDSKSRRDASTIADDDLSSVSTPCSLRDRAPIVNAASTDSALTGCISIPCTDSNLDSNLDSNPIIEPWIADPVAMHYPSFSYQQPTPSCSAQLFTYPTHPDNIPATHCLFELPTGEQLLQQTTQIYTPQNPRNPDISQQLEFFYRSGCANPGVVCLCGEGCACVGCATHPGNDATRNAIAHLPRHTIEEFPIDPFEKFPVESFEEFPELLGLGCIGHE</sequence>
<dbReference type="SUPFAM" id="SSF57879">
    <property type="entry name" value="Zinc domain conserved in yeast copper-regulated transcription factors"/>
    <property type="match status" value="1"/>
</dbReference>
<evidence type="ECO:0000259" key="8">
    <source>
        <dbReference type="PROSITE" id="PS50073"/>
    </source>
</evidence>
<dbReference type="PANTHER" id="PTHR28088">
    <property type="entry name" value="TRANSCRIPTIONAL ACTIVATOR HAA1-RELATED"/>
    <property type="match status" value="1"/>
</dbReference>
<dbReference type="InterPro" id="IPR001083">
    <property type="entry name" value="Cu_fist_DNA-bd_dom"/>
</dbReference>
<dbReference type="STRING" id="1198029.A0A1U7LVW0"/>
<dbReference type="SMART" id="SM01090">
    <property type="entry name" value="Copper-fist"/>
    <property type="match status" value="1"/>
</dbReference>
<dbReference type="PRINTS" id="PR00617">
    <property type="entry name" value="COPPERFIST"/>
</dbReference>
<dbReference type="GO" id="GO:0006879">
    <property type="term" value="P:intracellular iron ion homeostasis"/>
    <property type="evidence" value="ECO:0007669"/>
    <property type="project" value="TreeGrafter"/>
</dbReference>
<reference evidence="9 10" key="1">
    <citation type="submission" date="2016-04" db="EMBL/GenBank/DDBJ databases">
        <title>Evolutionary innovation and constraint leading to complex multicellularity in the Ascomycota.</title>
        <authorList>
            <person name="Cisse O."/>
            <person name="Nguyen A."/>
            <person name="Hewitt D.A."/>
            <person name="Jedd G."/>
            <person name="Stajich J.E."/>
        </authorList>
    </citation>
    <scope>NUCLEOTIDE SEQUENCE [LARGE SCALE GENOMIC DNA]</scope>
    <source>
        <strain evidence="9 10">DAH-3</strain>
    </source>
</reference>
<evidence type="ECO:0000256" key="5">
    <source>
        <dbReference type="ARBA" id="ARBA00023015"/>
    </source>
</evidence>
<dbReference type="PANTHER" id="PTHR28088:SF5">
    <property type="entry name" value="TRANSCRIPTIONAL ACTIVATOR HAA1-RELATED"/>
    <property type="match status" value="1"/>
</dbReference>
<keyword evidence="2" id="KW-0479">Metal-binding</keyword>
<keyword evidence="3" id="KW-0862">Zinc</keyword>
<dbReference type="GO" id="GO:0045944">
    <property type="term" value="P:positive regulation of transcription by RNA polymerase II"/>
    <property type="evidence" value="ECO:0007669"/>
    <property type="project" value="TreeGrafter"/>
</dbReference>
<dbReference type="GO" id="GO:0005634">
    <property type="term" value="C:nucleus"/>
    <property type="evidence" value="ECO:0007669"/>
    <property type="project" value="UniProtKB-SubCell"/>
</dbReference>
<keyword evidence="6" id="KW-0804">Transcription</keyword>
<dbReference type="GO" id="GO:0000981">
    <property type="term" value="F:DNA-binding transcription factor activity, RNA polymerase II-specific"/>
    <property type="evidence" value="ECO:0007669"/>
    <property type="project" value="TreeGrafter"/>
</dbReference>
<comment type="caution">
    <text evidence="9">The sequence shown here is derived from an EMBL/GenBank/DDBJ whole genome shotgun (WGS) entry which is preliminary data.</text>
</comment>
<dbReference type="SMART" id="SM00412">
    <property type="entry name" value="Cu_FIST"/>
    <property type="match status" value="1"/>
</dbReference>
<keyword evidence="5" id="KW-0805">Transcription regulation</keyword>
<name>A0A1U7LVW0_NEOID</name>
<dbReference type="Gene3D" id="3.90.430.10">
    <property type="entry name" value="Copper fist DNA-binding domain"/>
    <property type="match status" value="1"/>
</dbReference>
<accession>A0A1U7LVW0</accession>
<keyword evidence="7" id="KW-0539">Nucleus</keyword>